<dbReference type="SUPFAM" id="SSF53448">
    <property type="entry name" value="Nucleotide-diphospho-sugar transferases"/>
    <property type="match status" value="1"/>
</dbReference>
<keyword evidence="6 9" id="KW-0812">Transmembrane</keyword>
<dbReference type="InterPro" id="IPR029044">
    <property type="entry name" value="Nucleotide-diphossugar_trans"/>
</dbReference>
<evidence type="ECO:0000313" key="11">
    <source>
        <dbReference type="Proteomes" id="UP000309061"/>
    </source>
</evidence>
<sequence length="416" mass="44882">MSAIGPLWRREGRENGKSRRRCIAALAVTALSNPQIVVLIGDGFAACAILGCLYLSLAAIMVLRFPREESFEEIAAPVTVLKPLHGAEPGLLRRVRSCCMQNYRGEVQVVCGVRDVADPAAGQIAPIVGAQAFEIELIVNAAEHGRNRKVSNLANMLPSARHDILVIADSDIEVEPDYLARVVSQLHRPNVGAVTCLYHGVAAKEGWSEYAALAINGHFLPSAIFAVSFGLAQPCFGSTIALRKSVLRGFGGFEAFADRLADDYAIGAAVRSAGKEVSVGAFTVGHMCSIDSFRGLLSQEMRVARTIRSLDPIGYAGTFITHPFALALLSLVLGCEFGDLLAVLALACRAALCFAVGYAFRLRPQPYWIIPFRDALSFAIYAVSFFGEIVTWRGFDYRVNAEGKPAPHRAASQRKA</sequence>
<feature type="transmembrane region" description="Helical" evidence="9">
    <location>
        <begin position="43"/>
        <end position="63"/>
    </location>
</feature>
<name>A0A6B8KFS0_9HYPH</name>
<keyword evidence="8 9" id="KW-0472">Membrane</keyword>
<evidence type="ECO:0000256" key="9">
    <source>
        <dbReference type="SAM" id="Phobius"/>
    </source>
</evidence>
<feature type="transmembrane region" description="Helical" evidence="9">
    <location>
        <begin position="313"/>
        <end position="334"/>
    </location>
</feature>
<dbReference type="NCBIfam" id="TIGR03472">
    <property type="entry name" value="HpnI"/>
    <property type="match status" value="1"/>
</dbReference>
<evidence type="ECO:0000256" key="4">
    <source>
        <dbReference type="ARBA" id="ARBA00022676"/>
    </source>
</evidence>
<reference evidence="10 11" key="1">
    <citation type="submission" date="2019-11" db="EMBL/GenBank/DDBJ databases">
        <title>The genome sequence of Methylocystis heyeri.</title>
        <authorList>
            <person name="Oshkin I.Y."/>
            <person name="Miroshnikov K."/>
            <person name="Dedysh S.N."/>
        </authorList>
    </citation>
    <scope>NUCLEOTIDE SEQUENCE [LARGE SCALE GENOMIC DNA]</scope>
    <source>
        <strain evidence="10 11">H2</strain>
    </source>
</reference>
<keyword evidence="5 10" id="KW-0808">Transferase</keyword>
<comment type="subcellular location">
    <subcellularLocation>
        <location evidence="1">Membrane</location>
        <topology evidence="1">Multi-pass membrane protein</topology>
    </subcellularLocation>
</comment>
<evidence type="ECO:0000256" key="3">
    <source>
        <dbReference type="ARBA" id="ARBA00004991"/>
    </source>
</evidence>
<evidence type="ECO:0000256" key="6">
    <source>
        <dbReference type="ARBA" id="ARBA00022692"/>
    </source>
</evidence>
<gene>
    <name evidence="10" type="ORF">H2LOC_016565</name>
</gene>
<feature type="transmembrane region" description="Helical" evidence="9">
    <location>
        <begin position="340"/>
        <end position="360"/>
    </location>
</feature>
<dbReference type="Proteomes" id="UP000309061">
    <property type="component" value="Chromosome"/>
</dbReference>
<evidence type="ECO:0000256" key="5">
    <source>
        <dbReference type="ARBA" id="ARBA00022679"/>
    </source>
</evidence>
<dbReference type="Gene3D" id="3.90.550.10">
    <property type="entry name" value="Spore Coat Polysaccharide Biosynthesis Protein SpsA, Chain A"/>
    <property type="match status" value="1"/>
</dbReference>
<organism evidence="10 11">
    <name type="scientific">Methylocystis heyeri</name>
    <dbReference type="NCBI Taxonomy" id="391905"/>
    <lineage>
        <taxon>Bacteria</taxon>
        <taxon>Pseudomonadati</taxon>
        <taxon>Pseudomonadota</taxon>
        <taxon>Alphaproteobacteria</taxon>
        <taxon>Hyphomicrobiales</taxon>
        <taxon>Methylocystaceae</taxon>
        <taxon>Methylocystis</taxon>
    </lineage>
</organism>
<comment type="pathway">
    <text evidence="3">Sphingolipid metabolism.</text>
</comment>
<dbReference type="EMBL" id="CP046052">
    <property type="protein sequence ID" value="QGM47176.1"/>
    <property type="molecule type" value="Genomic_DNA"/>
</dbReference>
<protein>
    <submittedName>
        <fullName evidence="10">Glycosyltransferase</fullName>
    </submittedName>
</protein>
<accession>A0A6B8KFS0</accession>
<dbReference type="PANTHER" id="PTHR12726">
    <property type="entry name" value="CERAMIDE GLUCOSYLTRANSFERASE"/>
    <property type="match status" value="1"/>
</dbReference>
<evidence type="ECO:0000256" key="8">
    <source>
        <dbReference type="ARBA" id="ARBA00023136"/>
    </source>
</evidence>
<proteinExistence type="predicted"/>
<dbReference type="GO" id="GO:0016020">
    <property type="term" value="C:membrane"/>
    <property type="evidence" value="ECO:0007669"/>
    <property type="project" value="UniProtKB-SubCell"/>
</dbReference>
<evidence type="ECO:0000256" key="1">
    <source>
        <dbReference type="ARBA" id="ARBA00004141"/>
    </source>
</evidence>
<keyword evidence="11" id="KW-1185">Reference proteome</keyword>
<evidence type="ECO:0000313" key="10">
    <source>
        <dbReference type="EMBL" id="QGM47176.1"/>
    </source>
</evidence>
<comment type="pathway">
    <text evidence="2">Lipid metabolism; sphingolipid metabolism.</text>
</comment>
<dbReference type="GO" id="GO:0008120">
    <property type="term" value="F:ceramide glucosyltransferase activity"/>
    <property type="evidence" value="ECO:0007669"/>
    <property type="project" value="TreeGrafter"/>
</dbReference>
<feature type="transmembrane region" description="Helical" evidence="9">
    <location>
        <begin position="372"/>
        <end position="395"/>
    </location>
</feature>
<dbReference type="PANTHER" id="PTHR12726:SF0">
    <property type="entry name" value="CERAMIDE GLUCOSYLTRANSFERASE"/>
    <property type="match status" value="1"/>
</dbReference>
<dbReference type="InterPro" id="IPR017835">
    <property type="entry name" value="Hopen-assoc_HpnI"/>
</dbReference>
<evidence type="ECO:0000256" key="2">
    <source>
        <dbReference type="ARBA" id="ARBA00004760"/>
    </source>
</evidence>
<dbReference type="AlphaFoldDB" id="A0A6B8KFS0"/>
<keyword evidence="7 9" id="KW-1133">Transmembrane helix</keyword>
<dbReference type="GO" id="GO:0006679">
    <property type="term" value="P:glucosylceramide biosynthetic process"/>
    <property type="evidence" value="ECO:0007669"/>
    <property type="project" value="TreeGrafter"/>
</dbReference>
<keyword evidence="4" id="KW-0328">Glycosyltransferase</keyword>
<evidence type="ECO:0000256" key="7">
    <source>
        <dbReference type="ARBA" id="ARBA00022989"/>
    </source>
</evidence>
<dbReference type="InterPro" id="IPR025993">
    <property type="entry name" value="Ceramide_glucosylTrfase"/>
</dbReference>
<dbReference type="Pfam" id="PF13506">
    <property type="entry name" value="Glyco_transf_21"/>
    <property type="match status" value="1"/>
</dbReference>
<dbReference type="KEGG" id="mhey:H2LOC_016565"/>
<dbReference type="OrthoDB" id="9814255at2"/>